<feature type="region of interest" description="Disordered" evidence="1">
    <location>
        <begin position="51"/>
        <end position="72"/>
    </location>
</feature>
<feature type="compositionally biased region" description="Basic and acidic residues" evidence="1">
    <location>
        <begin position="62"/>
        <end position="72"/>
    </location>
</feature>
<dbReference type="Proteomes" id="UP001148018">
    <property type="component" value="Unassembled WGS sequence"/>
</dbReference>
<sequence>MRCEHADLLAVVATNHSPPTVATVLVLCVVGCVLTMLLCTLLQISSYVLPTLPGTKKSFPNHGRDGPTRLES</sequence>
<keyword evidence="2" id="KW-0472">Membrane</keyword>
<accession>A0A9Q0IIU3</accession>
<keyword evidence="2" id="KW-0812">Transmembrane</keyword>
<keyword evidence="4" id="KW-1185">Reference proteome</keyword>
<organism evidence="3 4">
    <name type="scientific">Muraenolepis orangiensis</name>
    <name type="common">Patagonian moray cod</name>
    <dbReference type="NCBI Taxonomy" id="630683"/>
    <lineage>
        <taxon>Eukaryota</taxon>
        <taxon>Metazoa</taxon>
        <taxon>Chordata</taxon>
        <taxon>Craniata</taxon>
        <taxon>Vertebrata</taxon>
        <taxon>Euteleostomi</taxon>
        <taxon>Actinopterygii</taxon>
        <taxon>Neopterygii</taxon>
        <taxon>Teleostei</taxon>
        <taxon>Neoteleostei</taxon>
        <taxon>Acanthomorphata</taxon>
        <taxon>Zeiogadaria</taxon>
        <taxon>Gadariae</taxon>
        <taxon>Gadiformes</taxon>
        <taxon>Muraenolepidoidei</taxon>
        <taxon>Muraenolepididae</taxon>
        <taxon>Muraenolepis</taxon>
    </lineage>
</organism>
<evidence type="ECO:0000256" key="2">
    <source>
        <dbReference type="SAM" id="Phobius"/>
    </source>
</evidence>
<feature type="transmembrane region" description="Helical" evidence="2">
    <location>
        <begin position="24"/>
        <end position="49"/>
    </location>
</feature>
<protein>
    <submittedName>
        <fullName evidence="3">Uncharacterized protein</fullName>
    </submittedName>
</protein>
<evidence type="ECO:0000313" key="4">
    <source>
        <dbReference type="Proteomes" id="UP001148018"/>
    </source>
</evidence>
<keyword evidence="2" id="KW-1133">Transmembrane helix</keyword>
<reference evidence="3" key="1">
    <citation type="submission" date="2022-07" db="EMBL/GenBank/DDBJ databases">
        <title>Chromosome-level genome of Muraenolepis orangiensis.</title>
        <authorList>
            <person name="Kim J."/>
        </authorList>
    </citation>
    <scope>NUCLEOTIDE SEQUENCE</scope>
    <source>
        <strain evidence="3">KU_S4_2022</strain>
        <tissue evidence="3">Muscle</tissue>
    </source>
</reference>
<proteinExistence type="predicted"/>
<comment type="caution">
    <text evidence="3">The sequence shown here is derived from an EMBL/GenBank/DDBJ whole genome shotgun (WGS) entry which is preliminary data.</text>
</comment>
<name>A0A9Q0IIU3_9TELE</name>
<evidence type="ECO:0000313" key="3">
    <source>
        <dbReference type="EMBL" id="KAJ3602022.1"/>
    </source>
</evidence>
<dbReference type="OrthoDB" id="9946464at2759"/>
<dbReference type="EMBL" id="JANIIK010000046">
    <property type="protein sequence ID" value="KAJ3602022.1"/>
    <property type="molecule type" value="Genomic_DNA"/>
</dbReference>
<evidence type="ECO:0000256" key="1">
    <source>
        <dbReference type="SAM" id="MobiDB-lite"/>
    </source>
</evidence>
<dbReference type="AlphaFoldDB" id="A0A9Q0IIU3"/>
<gene>
    <name evidence="3" type="ORF">NHX12_029782</name>
</gene>